<protein>
    <submittedName>
        <fullName evidence="1">Uncharacterized protein</fullName>
    </submittedName>
</protein>
<proteinExistence type="predicted"/>
<name>A0ACC0WCX7_9STRA</name>
<reference evidence="1 2" key="1">
    <citation type="journal article" date="2022" name="bioRxiv">
        <title>The genome of the oomycete Peronosclerospora sorghi, a cosmopolitan pathogen of maize and sorghum, is inflated with dispersed pseudogenes.</title>
        <authorList>
            <person name="Fletcher K."/>
            <person name="Martin F."/>
            <person name="Isakeit T."/>
            <person name="Cavanaugh K."/>
            <person name="Magill C."/>
            <person name="Michelmore R."/>
        </authorList>
    </citation>
    <scope>NUCLEOTIDE SEQUENCE [LARGE SCALE GENOMIC DNA]</scope>
    <source>
        <strain evidence="1">P6</strain>
    </source>
</reference>
<dbReference type="EMBL" id="CM047581">
    <property type="protein sequence ID" value="KAI9916688.1"/>
    <property type="molecule type" value="Genomic_DNA"/>
</dbReference>
<gene>
    <name evidence="1" type="ORF">PsorP6_017040</name>
</gene>
<sequence length="604" mass="67889">MCQNYFLRLNNFKQHLVLLMVDGRHKGAVDGNMGMQPSVFPLSLLSVIEVVYLYAPTEISTRKASSECIFYKSSNALGNMAVDLFLLAVIIIITVALLLCNVYVLVYFQHDDDKNTAYFPKALVVFGLFLAEATVLLLPLDVANNSTAMGCTDGSNPVCGNINMDLLWIIVFLSIVMFLVLLLPFAICFYEADDGEDNVKKSRWKQAIQMELGMVMFAGAVITVLYLTSAESSIPMHALEVNSRSLSDGFRAYVDGTPVSAAVVTAAHNDTVQPITLTWKVSLPVYITGLTSFLGWFGFSVFCGIGLIALPVDLILAFFYRPKFISADVYALQKLILQRRSMELLEMGRMLKQRMDRPAHGQGTWERKKPRRVDFVTLNKLKQSVYVLERDVVDLKLCHEEDRNFNPFAPVFKLFMGCSASVLSCMWFVHIALYMLPKRPLLPFLNAYFIWVDRIFPLFGTLSVGLFSSYLLACAVKGCFKFGMRCFCIALHPIKLHGTYMHSMLFNLGVVLVCAIPAVQFCDQAFAEYDRLTALRTLMGVQIHYLNGMRPLWDYNIFVYAILCISSITAGFLVANPRDRASPVDDLRKRIERHVRDTASANVA</sequence>
<keyword evidence="2" id="KW-1185">Reference proteome</keyword>
<dbReference type="Proteomes" id="UP001163321">
    <property type="component" value="Chromosome 2"/>
</dbReference>
<organism evidence="1 2">
    <name type="scientific">Peronosclerospora sorghi</name>
    <dbReference type="NCBI Taxonomy" id="230839"/>
    <lineage>
        <taxon>Eukaryota</taxon>
        <taxon>Sar</taxon>
        <taxon>Stramenopiles</taxon>
        <taxon>Oomycota</taxon>
        <taxon>Peronosporomycetes</taxon>
        <taxon>Peronosporales</taxon>
        <taxon>Peronosporaceae</taxon>
        <taxon>Peronosclerospora</taxon>
    </lineage>
</organism>
<comment type="caution">
    <text evidence="1">The sequence shown here is derived from an EMBL/GenBank/DDBJ whole genome shotgun (WGS) entry which is preliminary data.</text>
</comment>
<evidence type="ECO:0000313" key="1">
    <source>
        <dbReference type="EMBL" id="KAI9916688.1"/>
    </source>
</evidence>
<evidence type="ECO:0000313" key="2">
    <source>
        <dbReference type="Proteomes" id="UP001163321"/>
    </source>
</evidence>
<accession>A0ACC0WCX7</accession>